<dbReference type="GO" id="GO:0020037">
    <property type="term" value="F:heme binding"/>
    <property type="evidence" value="ECO:0007669"/>
    <property type="project" value="InterPro"/>
</dbReference>
<keyword evidence="7" id="KW-1185">Reference proteome</keyword>
<reference evidence="6 7" key="1">
    <citation type="submission" date="2020-08" db="EMBL/GenBank/DDBJ databases">
        <title>Genomic Encyclopedia of Type Strains, Phase IV (KMG-IV): sequencing the most valuable type-strain genomes for metagenomic binning, comparative biology and taxonomic classification.</title>
        <authorList>
            <person name="Goeker M."/>
        </authorList>
    </citation>
    <scope>NUCLEOTIDE SEQUENCE [LARGE SCALE GENOMIC DNA]</scope>
    <source>
        <strain evidence="6 7">DSM 22198</strain>
    </source>
</reference>
<sequence>MSSPLMPPLALLVIVAGALMTAPARAVPSFSDQTGQACSACHVGSFGPQLNAHGRAFKLTGYADGQADRQFPLVSGMAELSLTHTAQGQDGGAAPGFGANDDVAVDQVSVFVAGRIYDHLGVFSQTTWDGVGHHISWDNTDVRYGREATLAGLESILGLSVNNSPTVSDPYNTTPAWGFPYAAAKLAPHPAASTLIEGGLAQRVVGMTAYGLFSDLVYVEFGGYRSLGGGPLNTLGVGIADGQVVNGTAPYGRVALQYEDLQHSAALGAFGLSAHVFPNNDRSASTDRYTDVGLDASYQWHPNRNHTLGANATAILETRSLPASVALGLADTPSGHLNSYRLNTYYYFQQTYGLTAGVFRSTGSGDATLYGSDPLAGSVNGKPNSSGYILQADWTPFGKTESWMAPWANLRLALQYTGYTQFNGATSNYDGAGRNASDNNTLWLLTWLAF</sequence>
<organism evidence="6 7">
    <name type="scientific">Nitrospirillum iridis</name>
    <dbReference type="NCBI Taxonomy" id="765888"/>
    <lineage>
        <taxon>Bacteria</taxon>
        <taxon>Pseudomonadati</taxon>
        <taxon>Pseudomonadota</taxon>
        <taxon>Alphaproteobacteria</taxon>
        <taxon>Rhodospirillales</taxon>
        <taxon>Azospirillaceae</taxon>
        <taxon>Nitrospirillum</taxon>
    </lineage>
</organism>
<evidence type="ECO:0000259" key="5">
    <source>
        <dbReference type="PROSITE" id="PS51007"/>
    </source>
</evidence>
<gene>
    <name evidence="6" type="ORF">FHS74_002079</name>
</gene>
<feature type="chain" id="PRO_5031473589" description="Cytochrome c domain-containing protein" evidence="4">
    <location>
        <begin position="27"/>
        <end position="450"/>
    </location>
</feature>
<dbReference type="AlphaFoldDB" id="A0A7X0AWT2"/>
<name>A0A7X0AWT2_9PROT</name>
<feature type="domain" description="Cytochrome c" evidence="5">
    <location>
        <begin position="21"/>
        <end position="116"/>
    </location>
</feature>
<evidence type="ECO:0000313" key="6">
    <source>
        <dbReference type="EMBL" id="MBB6251528.1"/>
    </source>
</evidence>
<feature type="signal peptide" evidence="4">
    <location>
        <begin position="1"/>
        <end position="26"/>
    </location>
</feature>
<dbReference type="Proteomes" id="UP000539175">
    <property type="component" value="Unassembled WGS sequence"/>
</dbReference>
<dbReference type="InterPro" id="IPR009056">
    <property type="entry name" value="Cyt_c-like_dom"/>
</dbReference>
<keyword evidence="4" id="KW-0732">Signal</keyword>
<evidence type="ECO:0000256" key="3">
    <source>
        <dbReference type="PROSITE-ProRule" id="PRU00433"/>
    </source>
</evidence>
<keyword evidence="3" id="KW-0349">Heme</keyword>
<comment type="caution">
    <text evidence="6">The sequence shown here is derived from an EMBL/GenBank/DDBJ whole genome shotgun (WGS) entry which is preliminary data.</text>
</comment>
<accession>A0A7X0AWT2</accession>
<protein>
    <recommendedName>
        <fullName evidence="5">Cytochrome c domain-containing protein</fullName>
    </recommendedName>
</protein>
<keyword evidence="2 3" id="KW-0408">Iron</keyword>
<proteinExistence type="predicted"/>
<evidence type="ECO:0000256" key="4">
    <source>
        <dbReference type="SAM" id="SignalP"/>
    </source>
</evidence>
<keyword evidence="1 3" id="KW-0479">Metal-binding</keyword>
<dbReference type="GO" id="GO:0009055">
    <property type="term" value="F:electron transfer activity"/>
    <property type="evidence" value="ECO:0007669"/>
    <property type="project" value="InterPro"/>
</dbReference>
<evidence type="ECO:0000256" key="2">
    <source>
        <dbReference type="ARBA" id="ARBA00023004"/>
    </source>
</evidence>
<dbReference type="RefSeq" id="WP_184800088.1">
    <property type="nucleotide sequence ID" value="NZ_JACIIZ010000005.1"/>
</dbReference>
<dbReference type="PROSITE" id="PS51007">
    <property type="entry name" value="CYTC"/>
    <property type="match status" value="1"/>
</dbReference>
<evidence type="ECO:0000313" key="7">
    <source>
        <dbReference type="Proteomes" id="UP000539175"/>
    </source>
</evidence>
<dbReference type="EMBL" id="JACIIZ010000005">
    <property type="protein sequence ID" value="MBB6251528.1"/>
    <property type="molecule type" value="Genomic_DNA"/>
</dbReference>
<evidence type="ECO:0000256" key="1">
    <source>
        <dbReference type="ARBA" id="ARBA00022723"/>
    </source>
</evidence>
<dbReference type="GO" id="GO:0046872">
    <property type="term" value="F:metal ion binding"/>
    <property type="evidence" value="ECO:0007669"/>
    <property type="project" value="UniProtKB-KW"/>
</dbReference>